<proteinExistence type="predicted"/>
<keyword evidence="1" id="KW-0812">Transmembrane</keyword>
<dbReference type="EMBL" id="JXDG01000058">
    <property type="protein sequence ID" value="KIH81703.1"/>
    <property type="molecule type" value="Genomic_DNA"/>
</dbReference>
<dbReference type="InterPro" id="IPR025686">
    <property type="entry name" value="Glucos_trans_II"/>
</dbReference>
<evidence type="ECO:0000256" key="1">
    <source>
        <dbReference type="SAM" id="Phobius"/>
    </source>
</evidence>
<feature type="transmembrane region" description="Helical" evidence="1">
    <location>
        <begin position="258"/>
        <end position="281"/>
    </location>
</feature>
<organism evidence="2 3">
    <name type="scientific">Pseudomonas batumici</name>
    <dbReference type="NCBI Taxonomy" id="226910"/>
    <lineage>
        <taxon>Bacteria</taxon>
        <taxon>Pseudomonadati</taxon>
        <taxon>Pseudomonadota</taxon>
        <taxon>Gammaproteobacteria</taxon>
        <taxon>Pseudomonadales</taxon>
        <taxon>Pseudomonadaceae</taxon>
        <taxon>Pseudomonas</taxon>
    </lineage>
</organism>
<accession>A0A0C2ET32</accession>
<keyword evidence="1" id="KW-0472">Membrane</keyword>
<feature type="transmembrane region" description="Helical" evidence="1">
    <location>
        <begin position="203"/>
        <end position="221"/>
    </location>
</feature>
<keyword evidence="3" id="KW-1185">Reference proteome</keyword>
<gene>
    <name evidence="2" type="ORF">UCMB321_4366</name>
</gene>
<protein>
    <recommendedName>
        <fullName evidence="4">Glucosyl transferase GtrII</fullName>
    </recommendedName>
</protein>
<feature type="transmembrane region" description="Helical" evidence="1">
    <location>
        <begin position="321"/>
        <end position="343"/>
    </location>
</feature>
<reference evidence="2 3" key="1">
    <citation type="submission" date="2015-01" db="EMBL/GenBank/DDBJ databases">
        <title>Complete genome of Pseudomonas batumici UCM B-321 producer of the batumin antibiotic with strong antistaphilococcal and potential anticancer activity.</title>
        <authorList>
            <person name="Klochko V.V."/>
            <person name="Zelena L.B."/>
            <person name="Elena K.A."/>
            <person name="Reva O.N."/>
        </authorList>
    </citation>
    <scope>NUCLEOTIDE SEQUENCE [LARGE SCALE GENOMIC DNA]</scope>
    <source>
        <strain evidence="2 3">UCM B-321</strain>
    </source>
</reference>
<dbReference type="STRING" id="226910.UCMB321_4366"/>
<evidence type="ECO:0000313" key="3">
    <source>
        <dbReference type="Proteomes" id="UP000031535"/>
    </source>
</evidence>
<sequence length="498" mass="55748">MGKIISRELTQGQVLIFFLIAVVIFIYPLLIADYYYIDDSWRSQLAGTAWKGSGRILIEWLYQGLSFTRGAPNIFPLPLLISVVVISFALRALVFHFFEKPTVVCCFIVLPLWYSPFFLQNLSYQYDGPGMALGVAAIVFSIAFKHRWVGMRVVVSGVLVAMALSFYQMTIDIFVGLSCVELIRFANERKGLRVSVLLLGEKVAQLILGVVIYGLTAYQLMTDERKELRHFGDGWRDKLMTDMGTTAGRVAELCNEGNAWMCWGLLALAVAGFLLIILRVLNGEEEIKNKLMMVLLCTGAIFISLIAIPGLSLAFDFFNDGARLLLGLSAVLVLMLYLSYCALQVIHPKLVVGVMVPIIAMLSFSYAYGRVLSVQKEFHEYVAHSLAYDINSNAEIKGVDKFYMIIRHAGVRAPGADGSIKMIPALRYVLNIDFISLSEMLPRVGVLNISTVESYDFDAVAHDRDIRLVLENKFYRIYLSGQDGFVVMKGLSDEDVYE</sequence>
<feature type="transmembrane region" description="Helical" evidence="1">
    <location>
        <begin position="293"/>
        <end position="315"/>
    </location>
</feature>
<feature type="transmembrane region" description="Helical" evidence="1">
    <location>
        <begin position="12"/>
        <end position="37"/>
    </location>
</feature>
<dbReference type="Pfam" id="PF14264">
    <property type="entry name" value="Glucos_trans_II"/>
    <property type="match status" value="1"/>
</dbReference>
<feature type="transmembrane region" description="Helical" evidence="1">
    <location>
        <begin position="74"/>
        <end position="95"/>
    </location>
</feature>
<name>A0A0C2ET32_9PSED</name>
<keyword evidence="1" id="KW-1133">Transmembrane helix</keyword>
<comment type="caution">
    <text evidence="2">The sequence shown here is derived from an EMBL/GenBank/DDBJ whole genome shotgun (WGS) entry which is preliminary data.</text>
</comment>
<evidence type="ECO:0000313" key="2">
    <source>
        <dbReference type="EMBL" id="KIH81703.1"/>
    </source>
</evidence>
<dbReference type="Proteomes" id="UP000031535">
    <property type="component" value="Unassembled WGS sequence"/>
</dbReference>
<feature type="transmembrane region" description="Helical" evidence="1">
    <location>
        <begin position="131"/>
        <end position="148"/>
    </location>
</feature>
<dbReference type="RefSeq" id="WP_040070565.1">
    <property type="nucleotide sequence ID" value="NZ_JXDG01000058.1"/>
</dbReference>
<dbReference type="PATRIC" id="fig|226910.6.peg.4358"/>
<evidence type="ECO:0008006" key="4">
    <source>
        <dbReference type="Google" id="ProtNLM"/>
    </source>
</evidence>
<dbReference type="AlphaFoldDB" id="A0A0C2ET32"/>
<feature type="transmembrane region" description="Helical" evidence="1">
    <location>
        <begin position="101"/>
        <end position="119"/>
    </location>
</feature>
<feature type="transmembrane region" description="Helical" evidence="1">
    <location>
        <begin position="154"/>
        <end position="183"/>
    </location>
</feature>
<feature type="transmembrane region" description="Helical" evidence="1">
    <location>
        <begin position="350"/>
        <end position="369"/>
    </location>
</feature>